<name>A0A7J8W6M4_9ROSI</name>
<dbReference type="Pfam" id="PF24924">
    <property type="entry name" value="DUF7745"/>
    <property type="match status" value="1"/>
</dbReference>
<feature type="non-terminal residue" evidence="2">
    <location>
        <position position="1"/>
    </location>
</feature>
<keyword evidence="3" id="KW-1185">Reference proteome</keyword>
<evidence type="ECO:0000313" key="2">
    <source>
        <dbReference type="EMBL" id="MBA0670289.1"/>
    </source>
</evidence>
<feature type="domain" description="DUF7745" evidence="1">
    <location>
        <begin position="35"/>
        <end position="134"/>
    </location>
</feature>
<proteinExistence type="predicted"/>
<dbReference type="EMBL" id="JABFAB010235962">
    <property type="protein sequence ID" value="MBA0670289.1"/>
    <property type="molecule type" value="Genomic_DNA"/>
</dbReference>
<sequence>MGDGFLDRVEDNAAVRTWAEITQREKSQNNLQELKEIWDQWNNEVRQLFYSNYGDLPYLLNMKVDKRLFRALVQFWNLAYNCFTFGKVDLVPTIEEYTALLRCSRVQIDRIYSKAVNVPTFLRKLMNISGMSEQTLGHVDEAVTDLFDRLDKRVSPVS</sequence>
<comment type="caution">
    <text evidence="2">The sequence shown here is derived from an EMBL/GenBank/DDBJ whole genome shotgun (WGS) entry which is preliminary data.</text>
</comment>
<dbReference type="OrthoDB" id="990919at2759"/>
<protein>
    <recommendedName>
        <fullName evidence="1">DUF7745 domain-containing protein</fullName>
    </recommendedName>
</protein>
<evidence type="ECO:0000259" key="1">
    <source>
        <dbReference type="Pfam" id="PF24924"/>
    </source>
</evidence>
<dbReference type="InterPro" id="IPR056647">
    <property type="entry name" value="DUF7745"/>
</dbReference>
<accession>A0A7J8W6M4</accession>
<dbReference type="PANTHER" id="PTHR48200">
    <property type="entry name" value="PROTEIN, PUTATIVE-RELATED"/>
    <property type="match status" value="1"/>
</dbReference>
<dbReference type="PANTHER" id="PTHR48200:SF1">
    <property type="entry name" value="AMINOTRANSFERASE-LIKE PLANT MOBILE DOMAIN-CONTAINING PROTEIN"/>
    <property type="match status" value="1"/>
</dbReference>
<evidence type="ECO:0000313" key="3">
    <source>
        <dbReference type="Proteomes" id="UP000593573"/>
    </source>
</evidence>
<dbReference type="Proteomes" id="UP000593573">
    <property type="component" value="Unassembled WGS sequence"/>
</dbReference>
<dbReference type="AlphaFoldDB" id="A0A7J8W6M4"/>
<reference evidence="2 3" key="1">
    <citation type="journal article" date="2019" name="Genome Biol. Evol.">
        <title>Insights into the evolution of the New World diploid cottons (Gossypium, subgenus Houzingenia) based on genome sequencing.</title>
        <authorList>
            <person name="Grover C.E."/>
            <person name="Arick M.A. 2nd"/>
            <person name="Thrash A."/>
            <person name="Conover J.L."/>
            <person name="Sanders W.S."/>
            <person name="Peterson D.G."/>
            <person name="Frelichowski J.E."/>
            <person name="Scheffler J.A."/>
            <person name="Scheffler B.E."/>
            <person name="Wendel J.F."/>
        </authorList>
    </citation>
    <scope>NUCLEOTIDE SEQUENCE [LARGE SCALE GENOMIC DNA]</scope>
    <source>
        <strain evidence="2">57</strain>
        <tissue evidence="2">Leaf</tissue>
    </source>
</reference>
<gene>
    <name evidence="2" type="ORF">Goklo_024623</name>
</gene>
<organism evidence="2 3">
    <name type="scientific">Gossypium klotzschianum</name>
    <dbReference type="NCBI Taxonomy" id="34286"/>
    <lineage>
        <taxon>Eukaryota</taxon>
        <taxon>Viridiplantae</taxon>
        <taxon>Streptophyta</taxon>
        <taxon>Embryophyta</taxon>
        <taxon>Tracheophyta</taxon>
        <taxon>Spermatophyta</taxon>
        <taxon>Magnoliopsida</taxon>
        <taxon>eudicotyledons</taxon>
        <taxon>Gunneridae</taxon>
        <taxon>Pentapetalae</taxon>
        <taxon>rosids</taxon>
        <taxon>malvids</taxon>
        <taxon>Malvales</taxon>
        <taxon>Malvaceae</taxon>
        <taxon>Malvoideae</taxon>
        <taxon>Gossypium</taxon>
    </lineage>
</organism>